<keyword evidence="1" id="KW-0378">Hydrolase</keyword>
<dbReference type="EMBL" id="LQXV01000213">
    <property type="protein sequence ID" value="KXU08509.1"/>
    <property type="molecule type" value="Genomic_DNA"/>
</dbReference>
<organism evidence="1 2">
    <name type="scientific">Streptococcus gallolyticus</name>
    <dbReference type="NCBI Taxonomy" id="315405"/>
    <lineage>
        <taxon>Bacteria</taxon>
        <taxon>Bacillati</taxon>
        <taxon>Bacillota</taxon>
        <taxon>Bacilli</taxon>
        <taxon>Lactobacillales</taxon>
        <taxon>Streptococcaceae</taxon>
        <taxon>Streptococcus</taxon>
    </lineage>
</organism>
<name>A0A139R105_9STRE</name>
<sequence>MVVNKDAQKRSISESQIYQDLKQQVKFQELMALGTPQEIYDWLTDEDD</sequence>
<dbReference type="Proteomes" id="UP000071927">
    <property type="component" value="Unassembled WGS sequence"/>
</dbReference>
<evidence type="ECO:0000313" key="1">
    <source>
        <dbReference type="EMBL" id="KXU08509.1"/>
    </source>
</evidence>
<protein>
    <submittedName>
        <fullName evidence="1">Single-stranded-DNA-specific exonuclease RecJ</fullName>
    </submittedName>
</protein>
<dbReference type="AlphaFoldDB" id="A0A139R105"/>
<proteinExistence type="predicted"/>
<reference evidence="1 2" key="1">
    <citation type="submission" date="2016-01" db="EMBL/GenBank/DDBJ databases">
        <title>Highly variable Streptococcus oralis are common among viridans streptococci isolated from primates.</title>
        <authorList>
            <person name="Denapaite D."/>
            <person name="Rieger M."/>
            <person name="Koendgen S."/>
            <person name="Brueckner R."/>
            <person name="Ochigava I."/>
            <person name="Kappeler P."/>
            <person name="Maetz-Rensing K."/>
            <person name="Leendertz F."/>
            <person name="Hakenbeck R."/>
        </authorList>
    </citation>
    <scope>NUCLEOTIDE SEQUENCE [LARGE SCALE GENOMIC DNA]</scope>
    <source>
        <strain evidence="1 2">DD03</strain>
    </source>
</reference>
<dbReference type="PATRIC" id="fig|315405.12.peg.1374"/>
<accession>A0A139R105</accession>
<evidence type="ECO:0000313" key="2">
    <source>
        <dbReference type="Proteomes" id="UP000071927"/>
    </source>
</evidence>
<comment type="caution">
    <text evidence="1">The sequence shown here is derived from an EMBL/GenBank/DDBJ whole genome shotgun (WGS) entry which is preliminary data.</text>
</comment>
<keyword evidence="1" id="KW-0540">Nuclease</keyword>
<gene>
    <name evidence="1" type="ORF">SGADD03_01162</name>
</gene>
<dbReference type="GO" id="GO:0004527">
    <property type="term" value="F:exonuclease activity"/>
    <property type="evidence" value="ECO:0007669"/>
    <property type="project" value="UniProtKB-KW"/>
</dbReference>
<keyword evidence="1" id="KW-0269">Exonuclease</keyword>